<dbReference type="EMBL" id="Y07616">
    <property type="protein sequence ID" value="CAA68891.1"/>
    <property type="molecule type" value="Genomic_RNA"/>
</dbReference>
<gene>
    <name evidence="1" type="primary">ORFII</name>
</gene>
<evidence type="ECO:0000313" key="1">
    <source>
        <dbReference type="EMBL" id="CAA68891.1"/>
    </source>
</evidence>
<name>O12275_9DELA</name>
<protein>
    <submittedName>
        <fullName evidence="1">ORFII protein</fullName>
    </submittedName>
</protein>
<organism evidence="1">
    <name type="scientific">Simian T-lymphotropic virus 3</name>
    <dbReference type="NCBI Taxonomy" id="39101"/>
    <lineage>
        <taxon>Viruses</taxon>
        <taxon>Riboviria</taxon>
        <taxon>Pararnavirae</taxon>
        <taxon>Artverviricota</taxon>
        <taxon>Revtraviricetes</taxon>
        <taxon>Ortervirales</taxon>
        <taxon>Retroviridae</taxon>
        <taxon>Orthoretrovirinae</taxon>
        <taxon>Deltaretrovirus</taxon>
        <taxon>Deltaretrovirus priTlym3</taxon>
        <taxon>Primate T-lymphotropic virus 3</taxon>
    </lineage>
</organism>
<sequence length="65" mass="7026">MLLATPFSALFLFLPLPPITQQLLLLLGKAIQSTPPIIRVLTTRSQGSPPGTFATPLKHVHLIPT</sequence>
<proteinExistence type="predicted"/>
<reference evidence="1" key="1">
    <citation type="journal article" date="1997" name="J. Virol.">
        <title>Complete nucleotide sequence of the new simian T-lymphotropic virus, STLV-PH969 from a Hamadryas baboon, and unusual features of its long terminal repeat.</title>
        <authorList>
            <person name="Van Brussel M."/>
            <person name="Goubau P."/>
            <person name="Rousseau R."/>
            <person name="Desmyter J."/>
            <person name="Vandamme A.M."/>
        </authorList>
    </citation>
    <scope>NUCLEOTIDE SEQUENCE</scope>
</reference>
<accession>O12275</accession>